<reference evidence="5 6" key="1">
    <citation type="submission" date="2019-06" db="EMBL/GenBank/DDBJ databases">
        <title>Sequencing the genomes of 1000 actinobacteria strains.</title>
        <authorList>
            <person name="Klenk H.-P."/>
        </authorList>
    </citation>
    <scope>NUCLEOTIDE SEQUENCE [LARGE SCALE GENOMIC DNA]</scope>
    <source>
        <strain evidence="5 6">DSM 102200</strain>
    </source>
</reference>
<dbReference type="Gene3D" id="2.130.10.130">
    <property type="entry name" value="Integrin alpha, N-terminal"/>
    <property type="match status" value="4"/>
</dbReference>
<organism evidence="5 6">
    <name type="scientific">Actinoallomurus bryophytorum</name>
    <dbReference type="NCBI Taxonomy" id="1490222"/>
    <lineage>
        <taxon>Bacteria</taxon>
        <taxon>Bacillati</taxon>
        <taxon>Actinomycetota</taxon>
        <taxon>Actinomycetes</taxon>
        <taxon>Streptosporangiales</taxon>
        <taxon>Thermomonosporaceae</taxon>
        <taxon>Actinoallomurus</taxon>
    </lineage>
</organism>
<keyword evidence="6" id="KW-1185">Reference proteome</keyword>
<dbReference type="Pfam" id="PF01839">
    <property type="entry name" value="FG-GAP"/>
    <property type="match status" value="5"/>
</dbReference>
<evidence type="ECO:0000313" key="5">
    <source>
        <dbReference type="EMBL" id="TQL99775.1"/>
    </source>
</evidence>
<dbReference type="InterPro" id="IPR013517">
    <property type="entry name" value="FG-GAP"/>
</dbReference>
<keyword evidence="2" id="KW-0677">Repeat</keyword>
<keyword evidence="4" id="KW-0325">Glycoprotein</keyword>
<dbReference type="GO" id="GO:0007155">
    <property type="term" value="P:cell adhesion"/>
    <property type="evidence" value="ECO:0007669"/>
    <property type="project" value="InterPro"/>
</dbReference>
<dbReference type="GO" id="GO:0016787">
    <property type="term" value="F:hydrolase activity"/>
    <property type="evidence" value="ECO:0007669"/>
    <property type="project" value="UniProtKB-KW"/>
</dbReference>
<dbReference type="InterPro" id="IPR028994">
    <property type="entry name" value="Integrin_alpha_N"/>
</dbReference>
<keyword evidence="3" id="KW-0378">Hydrolase</keyword>
<dbReference type="PROSITE" id="PS51470">
    <property type="entry name" value="FG_GAP"/>
    <property type="match status" value="3"/>
</dbReference>
<dbReference type="EMBL" id="VFOZ01000001">
    <property type="protein sequence ID" value="TQL99775.1"/>
    <property type="molecule type" value="Genomic_DNA"/>
</dbReference>
<dbReference type="AlphaFoldDB" id="A0A543CRN4"/>
<name>A0A543CRN4_9ACTN</name>
<proteinExistence type="predicted"/>
<dbReference type="InterPro" id="IPR000413">
    <property type="entry name" value="Integrin_alpha"/>
</dbReference>
<accession>A0A543CRN4</accession>
<evidence type="ECO:0000256" key="1">
    <source>
        <dbReference type="ARBA" id="ARBA00022729"/>
    </source>
</evidence>
<dbReference type="OrthoDB" id="344301at2"/>
<comment type="caution">
    <text evidence="5">The sequence shown here is derived from an EMBL/GenBank/DDBJ whole genome shotgun (WGS) entry which is preliminary data.</text>
</comment>
<dbReference type="InterPro" id="IPR013519">
    <property type="entry name" value="Int_alpha_beta-p"/>
</dbReference>
<evidence type="ECO:0000313" key="6">
    <source>
        <dbReference type="Proteomes" id="UP000316096"/>
    </source>
</evidence>
<keyword evidence="1" id="KW-0732">Signal</keyword>
<dbReference type="SUPFAM" id="SSF69318">
    <property type="entry name" value="Integrin alpha N-terminal domain"/>
    <property type="match status" value="3"/>
</dbReference>
<dbReference type="PANTHER" id="PTHR23221">
    <property type="entry name" value="GLYCOSYLPHOSPHATIDYLINOSITOL PHOSPHOLIPASE D"/>
    <property type="match status" value="1"/>
</dbReference>
<dbReference type="PANTHER" id="PTHR23221:SF7">
    <property type="entry name" value="PHOSPHATIDYLINOSITOL-GLYCAN-SPECIFIC PHOSPHOLIPASE D"/>
    <property type="match status" value="1"/>
</dbReference>
<dbReference type="Proteomes" id="UP000316096">
    <property type="component" value="Unassembled WGS sequence"/>
</dbReference>
<protein>
    <submittedName>
        <fullName evidence="5">FG-GAP repeat protein</fullName>
    </submittedName>
</protein>
<dbReference type="GO" id="GO:0008305">
    <property type="term" value="C:integrin complex"/>
    <property type="evidence" value="ECO:0007669"/>
    <property type="project" value="InterPro"/>
</dbReference>
<gene>
    <name evidence="5" type="ORF">FB559_5474</name>
</gene>
<dbReference type="SMART" id="SM00191">
    <property type="entry name" value="Int_alpha"/>
    <property type="match status" value="6"/>
</dbReference>
<sequence>MFHSEGSLSGVKTAVRVGATTTVILLTCVSAAAGSVRRPQTAAHPAVLGAAFVPPKPCHGHAAADFNGDGSGDHAVGAPYATVSGRFRAGTVAVGYGGHVTWLTMPAAERDAGFGATLATGDFNGDHCADLAVGAPDHGSPRPGADGTGAVYLYYGSPDGLRPGPVLGVRDLGRKPGTDRFGAALEVGDLDGDGRDDLVVGAPGLTGGGGVGVFGHGRRDGRLITQRTSWVGQKTSQTDGFGSALAIGNFDGGRHRELAVGAPGDGDEASGAVTVLDPAARRSRRVTQDSPGVRGVPERYDKFGAAVAAADIDHDGTDELAIGVPGEDQTKIPENFAAGAVHVLHASGRDDVWTLSKAGDYDRFGTTLAAADLDGNGTTDLVASATGRGAVQVLTGHRGSGLRRGSLITSPAGRTSQFGWTLTIRGRDLYVGAPGARGFGGTVYRVHGKSRTPIQNGSTGELLGYAVV</sequence>
<dbReference type="PRINTS" id="PR01185">
    <property type="entry name" value="INTEGRINA"/>
</dbReference>
<evidence type="ECO:0000256" key="2">
    <source>
        <dbReference type="ARBA" id="ARBA00022737"/>
    </source>
</evidence>
<evidence type="ECO:0000256" key="4">
    <source>
        <dbReference type="ARBA" id="ARBA00023180"/>
    </source>
</evidence>
<evidence type="ECO:0000256" key="3">
    <source>
        <dbReference type="ARBA" id="ARBA00022801"/>
    </source>
</evidence>